<reference evidence="6" key="2">
    <citation type="submission" date="2020-09" db="EMBL/GenBank/DDBJ databases">
        <authorList>
            <person name="Sun Q."/>
            <person name="Kim S."/>
        </authorList>
    </citation>
    <scope>NUCLEOTIDE SEQUENCE</scope>
    <source>
        <strain evidence="6">KCTC 23430</strain>
    </source>
</reference>
<keyword evidence="4 5" id="KW-0472">Membrane</keyword>
<dbReference type="Pfam" id="PF01124">
    <property type="entry name" value="MAPEG"/>
    <property type="match status" value="1"/>
</dbReference>
<evidence type="ECO:0000313" key="7">
    <source>
        <dbReference type="Proteomes" id="UP000644693"/>
    </source>
</evidence>
<organism evidence="6 7">
    <name type="scientific">Parahalioglobus pacificus</name>
    <dbReference type="NCBI Taxonomy" id="930806"/>
    <lineage>
        <taxon>Bacteria</taxon>
        <taxon>Pseudomonadati</taxon>
        <taxon>Pseudomonadota</taxon>
        <taxon>Gammaproteobacteria</taxon>
        <taxon>Cellvibrionales</taxon>
        <taxon>Halieaceae</taxon>
        <taxon>Parahalioglobus</taxon>
    </lineage>
</organism>
<feature type="transmembrane region" description="Helical" evidence="5">
    <location>
        <begin position="119"/>
        <end position="138"/>
    </location>
</feature>
<dbReference type="InterPro" id="IPR001129">
    <property type="entry name" value="Membr-assoc_MAPEG"/>
</dbReference>
<feature type="transmembrane region" description="Helical" evidence="5">
    <location>
        <begin position="6"/>
        <end position="27"/>
    </location>
</feature>
<evidence type="ECO:0000256" key="1">
    <source>
        <dbReference type="ARBA" id="ARBA00004370"/>
    </source>
</evidence>
<protein>
    <submittedName>
        <fullName evidence="6">Membrane protein</fullName>
    </submittedName>
</protein>
<comment type="subcellular location">
    <subcellularLocation>
        <location evidence="1">Membrane</location>
    </subcellularLocation>
</comment>
<evidence type="ECO:0000256" key="2">
    <source>
        <dbReference type="ARBA" id="ARBA00022692"/>
    </source>
</evidence>
<keyword evidence="2 5" id="KW-0812">Transmembrane</keyword>
<dbReference type="Proteomes" id="UP000644693">
    <property type="component" value="Unassembled WGS sequence"/>
</dbReference>
<dbReference type="AlphaFoldDB" id="A0A919CK29"/>
<evidence type="ECO:0000256" key="3">
    <source>
        <dbReference type="ARBA" id="ARBA00022989"/>
    </source>
</evidence>
<proteinExistence type="predicted"/>
<keyword evidence="3 5" id="KW-1133">Transmembrane helix</keyword>
<dbReference type="Gene3D" id="1.20.120.550">
    <property type="entry name" value="Membrane associated eicosanoid/glutathione metabolism-like domain"/>
    <property type="match status" value="1"/>
</dbReference>
<sequence length="141" mass="15821">MSFSGGLALPIASMMLLTLIVWVVLFIKRIGFMQTHQVDVAEMKAPEDTRRLIPGAPSAPADNLNNLSELPIVFYAVCFYLTVFTQVDQLHVICAWVFVGFRAVHSLIHCTYNTVMHRFMAYLLSSIALWVMVVRAFLAAV</sequence>
<evidence type="ECO:0000256" key="5">
    <source>
        <dbReference type="SAM" id="Phobius"/>
    </source>
</evidence>
<reference evidence="6" key="1">
    <citation type="journal article" date="2014" name="Int. J. Syst. Evol. Microbiol.">
        <title>Complete genome sequence of Corynebacterium casei LMG S-19264T (=DSM 44701T), isolated from a smear-ripened cheese.</title>
        <authorList>
            <consortium name="US DOE Joint Genome Institute (JGI-PGF)"/>
            <person name="Walter F."/>
            <person name="Albersmeier A."/>
            <person name="Kalinowski J."/>
            <person name="Ruckert C."/>
        </authorList>
    </citation>
    <scope>NUCLEOTIDE SEQUENCE</scope>
    <source>
        <strain evidence="6">KCTC 23430</strain>
    </source>
</reference>
<dbReference type="SUPFAM" id="SSF161084">
    <property type="entry name" value="MAPEG domain-like"/>
    <property type="match status" value="1"/>
</dbReference>
<evidence type="ECO:0000313" key="6">
    <source>
        <dbReference type="EMBL" id="GHD32473.1"/>
    </source>
</evidence>
<dbReference type="RefSeq" id="WP_189477072.1">
    <property type="nucleotide sequence ID" value="NZ_BMYM01000001.1"/>
</dbReference>
<dbReference type="InterPro" id="IPR023352">
    <property type="entry name" value="MAPEG-like_dom_sf"/>
</dbReference>
<dbReference type="GO" id="GO:0016020">
    <property type="term" value="C:membrane"/>
    <property type="evidence" value="ECO:0007669"/>
    <property type="project" value="UniProtKB-SubCell"/>
</dbReference>
<gene>
    <name evidence="6" type="ORF">GCM10007053_16790</name>
</gene>
<name>A0A919CK29_9GAMM</name>
<comment type="caution">
    <text evidence="6">The sequence shown here is derived from an EMBL/GenBank/DDBJ whole genome shotgun (WGS) entry which is preliminary data.</text>
</comment>
<dbReference type="EMBL" id="BMYM01000001">
    <property type="protein sequence ID" value="GHD32473.1"/>
    <property type="molecule type" value="Genomic_DNA"/>
</dbReference>
<keyword evidence="7" id="KW-1185">Reference proteome</keyword>
<accession>A0A919CK29</accession>
<evidence type="ECO:0000256" key="4">
    <source>
        <dbReference type="ARBA" id="ARBA00023136"/>
    </source>
</evidence>